<dbReference type="EMBL" id="LAVV01003154">
    <property type="protein sequence ID" value="KNZ62334.1"/>
    <property type="molecule type" value="Genomic_DNA"/>
</dbReference>
<keyword evidence="2" id="KW-1185">Reference proteome</keyword>
<organism evidence="1 2">
    <name type="scientific">Puccinia sorghi</name>
    <dbReference type="NCBI Taxonomy" id="27349"/>
    <lineage>
        <taxon>Eukaryota</taxon>
        <taxon>Fungi</taxon>
        <taxon>Dikarya</taxon>
        <taxon>Basidiomycota</taxon>
        <taxon>Pucciniomycotina</taxon>
        <taxon>Pucciniomycetes</taxon>
        <taxon>Pucciniales</taxon>
        <taxon>Pucciniaceae</taxon>
        <taxon>Puccinia</taxon>
    </lineage>
</organism>
<reference evidence="1 2" key="1">
    <citation type="submission" date="2015-08" db="EMBL/GenBank/DDBJ databases">
        <title>Next Generation Sequencing and Analysis of the Genome of Puccinia sorghi L Schw, the Causal Agent of Maize Common Rust.</title>
        <authorList>
            <person name="Rochi L."/>
            <person name="Burguener G."/>
            <person name="Darino M."/>
            <person name="Turjanski A."/>
            <person name="Kreff E."/>
            <person name="Dieguez M.J."/>
            <person name="Sacco F."/>
        </authorList>
    </citation>
    <scope>NUCLEOTIDE SEQUENCE [LARGE SCALE GENOMIC DNA]</scope>
    <source>
        <strain evidence="1 2">RO10H11247</strain>
    </source>
</reference>
<name>A0A0L6VNQ5_9BASI</name>
<dbReference type="VEuPathDB" id="FungiDB:VP01_1283g8"/>
<sequence length="65" mass="7509">MSKSWGLGYGRHSLRFLPDQVDCHFVKQSAREWTREIERSQRGRATIVVTQEKPEAEVPAEHVST</sequence>
<accession>A0A0L6VNQ5</accession>
<gene>
    <name evidence="1" type="ORF">VP01_1283g8</name>
</gene>
<evidence type="ECO:0000313" key="1">
    <source>
        <dbReference type="EMBL" id="KNZ62334.1"/>
    </source>
</evidence>
<proteinExistence type="predicted"/>
<comment type="caution">
    <text evidence="1">The sequence shown here is derived from an EMBL/GenBank/DDBJ whole genome shotgun (WGS) entry which is preliminary data.</text>
</comment>
<dbReference type="AlphaFoldDB" id="A0A0L6VNQ5"/>
<evidence type="ECO:0000313" key="2">
    <source>
        <dbReference type="Proteomes" id="UP000037035"/>
    </source>
</evidence>
<protein>
    <submittedName>
        <fullName evidence="1">Uncharacterized protein</fullName>
    </submittedName>
</protein>
<dbReference type="Proteomes" id="UP000037035">
    <property type="component" value="Unassembled WGS sequence"/>
</dbReference>